<dbReference type="PANTHER" id="PTHR30483:SF38">
    <property type="entry name" value="BLR7848 PROTEIN"/>
    <property type="match status" value="1"/>
</dbReference>
<keyword evidence="6" id="KW-1185">Reference proteome</keyword>
<evidence type="ECO:0000313" key="6">
    <source>
        <dbReference type="Proteomes" id="UP000295129"/>
    </source>
</evidence>
<accession>A0A4R6EHW1</accession>
<dbReference type="AlphaFoldDB" id="A0A4R6EHW1"/>
<dbReference type="PANTHER" id="PTHR30483">
    <property type="entry name" value="LEUCINE-SPECIFIC-BINDING PROTEIN"/>
    <property type="match status" value="1"/>
</dbReference>
<comment type="caution">
    <text evidence="5">The sequence shown here is derived from an EMBL/GenBank/DDBJ whole genome shotgun (WGS) entry which is preliminary data.</text>
</comment>
<dbReference type="Pfam" id="PF13458">
    <property type="entry name" value="Peripla_BP_6"/>
    <property type="match status" value="1"/>
</dbReference>
<name>A0A4R6EHW1_9RHOO</name>
<sequence length="389" mass="41052">MNSSIRRPAPLRHALLLCAALALAPAARADINIGVILSVTGPAASLGMPAENTVKLWPAEIAGQKVKLTLLNDASDPTESARAATRLVNEQQVDVIVGPSLTPNSVAAMEVAGRAATPIIALGGGNVIVEPVEGPRRWAFKMPAPEALSVNAVLEHMVKHGVKKVAAIAVTTSYGEGFLKALRERAPARGITVVTAEQYNPADLSVTSQILKIQAANPDAVYILSFGTPGALPHLELVKRGYKGAIYQTHGVANAQFLKLGGRDLEGSFMAVAPVLVAEQLPDSNPTKAAGVDYASRYESRYGAGTRSLFGSTAWTALIWLQAAVPEALKKAPPGTPEFRGALRDALENMREVVTPEGVFTMSPGNHNGIDDRAQVMVRIENGSWKLAD</sequence>
<dbReference type="InterPro" id="IPR051010">
    <property type="entry name" value="BCAA_transport"/>
</dbReference>
<keyword evidence="2 3" id="KW-0732">Signal</keyword>
<evidence type="ECO:0000313" key="5">
    <source>
        <dbReference type="EMBL" id="TDN57138.1"/>
    </source>
</evidence>
<dbReference type="InterPro" id="IPR028081">
    <property type="entry name" value="Leu-bd"/>
</dbReference>
<proteinExistence type="inferred from homology"/>
<dbReference type="RefSeq" id="WP_133588036.1">
    <property type="nucleotide sequence ID" value="NZ_SNVV01000001.1"/>
</dbReference>
<reference evidence="5 6" key="1">
    <citation type="submission" date="2019-03" db="EMBL/GenBank/DDBJ databases">
        <title>Genomic Encyclopedia of Type Strains, Phase IV (KMG-IV): sequencing the most valuable type-strain genomes for metagenomic binning, comparative biology and taxonomic classification.</title>
        <authorList>
            <person name="Goeker M."/>
        </authorList>
    </citation>
    <scope>NUCLEOTIDE SEQUENCE [LARGE SCALE GENOMIC DNA]</scope>
    <source>
        <strain evidence="5 6">DSM 12121</strain>
    </source>
</reference>
<dbReference type="SUPFAM" id="SSF53822">
    <property type="entry name" value="Periplasmic binding protein-like I"/>
    <property type="match status" value="1"/>
</dbReference>
<dbReference type="Gene3D" id="3.40.50.2300">
    <property type="match status" value="2"/>
</dbReference>
<evidence type="ECO:0000256" key="1">
    <source>
        <dbReference type="ARBA" id="ARBA00010062"/>
    </source>
</evidence>
<dbReference type="EMBL" id="SNVV01000001">
    <property type="protein sequence ID" value="TDN57138.1"/>
    <property type="molecule type" value="Genomic_DNA"/>
</dbReference>
<dbReference type="InterPro" id="IPR028082">
    <property type="entry name" value="Peripla_BP_I"/>
</dbReference>
<evidence type="ECO:0000256" key="2">
    <source>
        <dbReference type="ARBA" id="ARBA00022729"/>
    </source>
</evidence>
<gene>
    <name evidence="5" type="ORF">C7389_101523</name>
</gene>
<feature type="signal peptide" evidence="3">
    <location>
        <begin position="1"/>
        <end position="29"/>
    </location>
</feature>
<dbReference type="CDD" id="cd06333">
    <property type="entry name" value="PBP1_ABC_RPA1789-like"/>
    <property type="match status" value="1"/>
</dbReference>
<feature type="domain" description="Leucine-binding protein" evidence="4">
    <location>
        <begin position="31"/>
        <end position="374"/>
    </location>
</feature>
<feature type="chain" id="PRO_5020424540" evidence="3">
    <location>
        <begin position="30"/>
        <end position="389"/>
    </location>
</feature>
<organism evidence="5 6">
    <name type="scientific">Azoarcus indigens</name>
    <dbReference type="NCBI Taxonomy" id="29545"/>
    <lineage>
        <taxon>Bacteria</taxon>
        <taxon>Pseudomonadati</taxon>
        <taxon>Pseudomonadota</taxon>
        <taxon>Betaproteobacteria</taxon>
        <taxon>Rhodocyclales</taxon>
        <taxon>Zoogloeaceae</taxon>
        <taxon>Azoarcus</taxon>
    </lineage>
</organism>
<comment type="similarity">
    <text evidence="1">Belongs to the leucine-binding protein family.</text>
</comment>
<evidence type="ECO:0000259" key="4">
    <source>
        <dbReference type="Pfam" id="PF13458"/>
    </source>
</evidence>
<dbReference type="Proteomes" id="UP000295129">
    <property type="component" value="Unassembled WGS sequence"/>
</dbReference>
<protein>
    <submittedName>
        <fullName evidence="5">Branched-chain amino acid transport system substrate-binding protein</fullName>
    </submittedName>
</protein>
<evidence type="ECO:0000256" key="3">
    <source>
        <dbReference type="SAM" id="SignalP"/>
    </source>
</evidence>
<dbReference type="OrthoDB" id="5290698at2"/>